<dbReference type="GeneID" id="17310872"/>
<protein>
    <submittedName>
        <fullName evidence="2 3">Uncharacterized protein</fullName>
    </submittedName>
</protein>
<keyword evidence="4" id="KW-1185">Reference proteome</keyword>
<dbReference type="PaxDb" id="55529-EKX54096"/>
<reference evidence="2 4" key="1">
    <citation type="journal article" date="2012" name="Nature">
        <title>Algal genomes reveal evolutionary mosaicism and the fate of nucleomorphs.</title>
        <authorList>
            <consortium name="DOE Joint Genome Institute"/>
            <person name="Curtis B.A."/>
            <person name="Tanifuji G."/>
            <person name="Burki F."/>
            <person name="Gruber A."/>
            <person name="Irimia M."/>
            <person name="Maruyama S."/>
            <person name="Arias M.C."/>
            <person name="Ball S.G."/>
            <person name="Gile G.H."/>
            <person name="Hirakawa Y."/>
            <person name="Hopkins J.F."/>
            <person name="Kuo A."/>
            <person name="Rensing S.A."/>
            <person name="Schmutz J."/>
            <person name="Symeonidi A."/>
            <person name="Elias M."/>
            <person name="Eveleigh R.J."/>
            <person name="Herman E.K."/>
            <person name="Klute M.J."/>
            <person name="Nakayama T."/>
            <person name="Obornik M."/>
            <person name="Reyes-Prieto A."/>
            <person name="Armbrust E.V."/>
            <person name="Aves S.J."/>
            <person name="Beiko R.G."/>
            <person name="Coutinho P."/>
            <person name="Dacks J.B."/>
            <person name="Durnford D.G."/>
            <person name="Fast N.M."/>
            <person name="Green B.R."/>
            <person name="Grisdale C.J."/>
            <person name="Hempel F."/>
            <person name="Henrissat B."/>
            <person name="Hoppner M.P."/>
            <person name="Ishida K."/>
            <person name="Kim E."/>
            <person name="Koreny L."/>
            <person name="Kroth P.G."/>
            <person name="Liu Y."/>
            <person name="Malik S.B."/>
            <person name="Maier U.G."/>
            <person name="McRose D."/>
            <person name="Mock T."/>
            <person name="Neilson J.A."/>
            <person name="Onodera N.T."/>
            <person name="Poole A.M."/>
            <person name="Pritham E.J."/>
            <person name="Richards T.A."/>
            <person name="Rocap G."/>
            <person name="Roy S.W."/>
            <person name="Sarai C."/>
            <person name="Schaack S."/>
            <person name="Shirato S."/>
            <person name="Slamovits C.H."/>
            <person name="Spencer D.F."/>
            <person name="Suzuki S."/>
            <person name="Worden A.Z."/>
            <person name="Zauner S."/>
            <person name="Barry K."/>
            <person name="Bell C."/>
            <person name="Bharti A.K."/>
            <person name="Crow J.A."/>
            <person name="Grimwood J."/>
            <person name="Kramer R."/>
            <person name="Lindquist E."/>
            <person name="Lucas S."/>
            <person name="Salamov A."/>
            <person name="McFadden G.I."/>
            <person name="Lane C.E."/>
            <person name="Keeling P.J."/>
            <person name="Gray M.W."/>
            <person name="Grigoriev I.V."/>
            <person name="Archibald J.M."/>
        </authorList>
    </citation>
    <scope>NUCLEOTIDE SEQUENCE</scope>
    <source>
        <strain evidence="2 4">CCMP2712</strain>
    </source>
</reference>
<dbReference type="RefSeq" id="XP_005841076.1">
    <property type="nucleotide sequence ID" value="XM_005841019.1"/>
</dbReference>
<evidence type="ECO:0000256" key="1">
    <source>
        <dbReference type="SAM" id="MobiDB-lite"/>
    </source>
</evidence>
<dbReference type="EMBL" id="JH992968">
    <property type="protein sequence ID" value="EKX54096.1"/>
    <property type="molecule type" value="Genomic_DNA"/>
</dbReference>
<dbReference type="AlphaFoldDB" id="L1JZR3"/>
<gene>
    <name evidence="2" type="ORF">GUITHDRAFT_150150</name>
</gene>
<evidence type="ECO:0000313" key="3">
    <source>
        <dbReference type="EnsemblProtists" id="EKX54096"/>
    </source>
</evidence>
<evidence type="ECO:0000313" key="4">
    <source>
        <dbReference type="Proteomes" id="UP000011087"/>
    </source>
</evidence>
<name>L1JZR3_GUITC</name>
<dbReference type="KEGG" id="gtt:GUITHDRAFT_150150"/>
<organism evidence="2">
    <name type="scientific">Guillardia theta (strain CCMP2712)</name>
    <name type="common">Cryptophyte</name>
    <dbReference type="NCBI Taxonomy" id="905079"/>
    <lineage>
        <taxon>Eukaryota</taxon>
        <taxon>Cryptophyceae</taxon>
        <taxon>Pyrenomonadales</taxon>
        <taxon>Geminigeraceae</taxon>
        <taxon>Guillardia</taxon>
    </lineage>
</organism>
<dbReference type="HOGENOM" id="CLU_1655515_0_0_1"/>
<sequence length="160" mass="15845">MAGQAGNAGGYGGGSMAGASASRQMDPFPSLQPFRGYANPAQLPPGQGLPHPMSFMRPPFSSIHGSGSHGGGLSASDGSFSSQFRAHSLDNRGILSVGSDRNLPGNDKGRAPVSLPLPTGVPSADGGPNGLGPQQAPGYVANIHLLCDLLGGPLGSTGAT</sequence>
<feature type="compositionally biased region" description="Gly residues" evidence="1">
    <location>
        <begin position="1"/>
        <end position="16"/>
    </location>
</feature>
<reference evidence="3" key="3">
    <citation type="submission" date="2015-06" db="UniProtKB">
        <authorList>
            <consortium name="EnsemblProtists"/>
        </authorList>
    </citation>
    <scope>IDENTIFICATION</scope>
</reference>
<dbReference type="Proteomes" id="UP000011087">
    <property type="component" value="Unassembled WGS sequence"/>
</dbReference>
<evidence type="ECO:0000313" key="2">
    <source>
        <dbReference type="EMBL" id="EKX54096.1"/>
    </source>
</evidence>
<feature type="region of interest" description="Disordered" evidence="1">
    <location>
        <begin position="1"/>
        <end position="135"/>
    </location>
</feature>
<dbReference type="EnsemblProtists" id="EKX54096">
    <property type="protein sequence ID" value="EKX54096"/>
    <property type="gene ID" value="GUITHDRAFT_150150"/>
</dbReference>
<accession>L1JZR3</accession>
<proteinExistence type="predicted"/>
<reference evidence="4" key="2">
    <citation type="submission" date="2012-11" db="EMBL/GenBank/DDBJ databases">
        <authorList>
            <person name="Kuo A."/>
            <person name="Curtis B.A."/>
            <person name="Tanifuji G."/>
            <person name="Burki F."/>
            <person name="Gruber A."/>
            <person name="Irimia M."/>
            <person name="Maruyama S."/>
            <person name="Arias M.C."/>
            <person name="Ball S.G."/>
            <person name="Gile G.H."/>
            <person name="Hirakawa Y."/>
            <person name="Hopkins J.F."/>
            <person name="Rensing S.A."/>
            <person name="Schmutz J."/>
            <person name="Symeonidi A."/>
            <person name="Elias M."/>
            <person name="Eveleigh R.J."/>
            <person name="Herman E.K."/>
            <person name="Klute M.J."/>
            <person name="Nakayama T."/>
            <person name="Obornik M."/>
            <person name="Reyes-Prieto A."/>
            <person name="Armbrust E.V."/>
            <person name="Aves S.J."/>
            <person name="Beiko R.G."/>
            <person name="Coutinho P."/>
            <person name="Dacks J.B."/>
            <person name="Durnford D.G."/>
            <person name="Fast N.M."/>
            <person name="Green B.R."/>
            <person name="Grisdale C."/>
            <person name="Hempe F."/>
            <person name="Henrissat B."/>
            <person name="Hoppner M.P."/>
            <person name="Ishida K.-I."/>
            <person name="Kim E."/>
            <person name="Koreny L."/>
            <person name="Kroth P.G."/>
            <person name="Liu Y."/>
            <person name="Malik S.-B."/>
            <person name="Maier U.G."/>
            <person name="McRose D."/>
            <person name="Mock T."/>
            <person name="Neilson J.A."/>
            <person name="Onodera N.T."/>
            <person name="Poole A.M."/>
            <person name="Pritham E.J."/>
            <person name="Richards T.A."/>
            <person name="Rocap G."/>
            <person name="Roy S.W."/>
            <person name="Sarai C."/>
            <person name="Schaack S."/>
            <person name="Shirato S."/>
            <person name="Slamovits C.H."/>
            <person name="Spencer D.F."/>
            <person name="Suzuki S."/>
            <person name="Worden A.Z."/>
            <person name="Zauner S."/>
            <person name="Barry K."/>
            <person name="Bell C."/>
            <person name="Bharti A.K."/>
            <person name="Crow J.A."/>
            <person name="Grimwood J."/>
            <person name="Kramer R."/>
            <person name="Lindquist E."/>
            <person name="Lucas S."/>
            <person name="Salamov A."/>
            <person name="McFadden G.I."/>
            <person name="Lane C.E."/>
            <person name="Keeling P.J."/>
            <person name="Gray M.W."/>
            <person name="Grigoriev I.V."/>
            <person name="Archibald J.M."/>
        </authorList>
    </citation>
    <scope>NUCLEOTIDE SEQUENCE</scope>
    <source>
        <strain evidence="4">CCMP2712</strain>
    </source>
</reference>